<feature type="transmembrane region" description="Helical" evidence="1">
    <location>
        <begin position="357"/>
        <end position="379"/>
    </location>
</feature>
<reference evidence="2" key="1">
    <citation type="submission" date="2022-08" db="EMBL/GenBank/DDBJ databases">
        <title>Novel sulphate-reducing endosymbionts in the free-living metamonad Anaeramoeba.</title>
        <authorList>
            <person name="Jerlstrom-Hultqvist J."/>
            <person name="Cepicka I."/>
            <person name="Gallot-Lavallee L."/>
            <person name="Salas-Leiva D."/>
            <person name="Curtis B.A."/>
            <person name="Zahonova K."/>
            <person name="Pipaliya S."/>
            <person name="Dacks J."/>
            <person name="Roger A.J."/>
        </authorList>
    </citation>
    <scope>NUCLEOTIDE SEQUENCE</scope>
    <source>
        <strain evidence="2">Busselton2</strain>
    </source>
</reference>
<dbReference type="EMBL" id="JANTQA010000047">
    <property type="protein sequence ID" value="KAJ3433222.1"/>
    <property type="molecule type" value="Genomic_DNA"/>
</dbReference>
<name>A0AAV7YWQ6_9EUKA</name>
<feature type="transmembrane region" description="Helical" evidence="1">
    <location>
        <begin position="414"/>
        <end position="434"/>
    </location>
</feature>
<keyword evidence="1" id="KW-0472">Membrane</keyword>
<dbReference type="Proteomes" id="UP001146793">
    <property type="component" value="Unassembled WGS sequence"/>
</dbReference>
<gene>
    <name evidence="2" type="ORF">M0812_22175</name>
</gene>
<proteinExistence type="predicted"/>
<sequence length="437" mass="50803">MSYYDDNDYDYDNQRRGISDGTKQFLIIFFSIFGACHVIALFRRIINYGTFCSGRSPLAMNRRKRKAPKTINEPLLEDNYLTEPQYDQDILDLANEITNELDKVQFNQGPLNTDMNNNMNMNMNMNMNNNNNLTFNYERTPLYEENSNNLGGEMFVGQNNNFVGQNNNFSMNTNMNTNMDMDITNQTNNSQSEEMNKIIDKLEINITNLGQNQQTSELMNLVENIRLNENMTKEDVRNLATEVRSLARTSNNNQRNEKIILRTTNQNIATQETDIEPFDPASFFLQSIFTFLPLFIIRMAFMAHFSLFFAGCVITWVFSVIEVLFDTLLRIAFYLCTPAQVRHKTTQIIEEKVTFCILNLITIIQLALILYFPVFPWFWVRKPRQNDSKVIMDGALPVTPRNRIAEREWTYKPLLGRASTTISFLLAIFLTYGFGVF</sequence>
<evidence type="ECO:0000313" key="3">
    <source>
        <dbReference type="Proteomes" id="UP001146793"/>
    </source>
</evidence>
<evidence type="ECO:0000313" key="2">
    <source>
        <dbReference type="EMBL" id="KAJ3433222.1"/>
    </source>
</evidence>
<accession>A0AAV7YWQ6</accession>
<organism evidence="2 3">
    <name type="scientific">Anaeramoeba flamelloides</name>
    <dbReference type="NCBI Taxonomy" id="1746091"/>
    <lineage>
        <taxon>Eukaryota</taxon>
        <taxon>Metamonada</taxon>
        <taxon>Anaeramoebidae</taxon>
        <taxon>Anaeramoeba</taxon>
    </lineage>
</organism>
<feature type="transmembrane region" description="Helical" evidence="1">
    <location>
        <begin position="283"/>
        <end position="301"/>
    </location>
</feature>
<feature type="transmembrane region" description="Helical" evidence="1">
    <location>
        <begin position="307"/>
        <end position="336"/>
    </location>
</feature>
<comment type="caution">
    <text evidence="2">The sequence shown here is derived from an EMBL/GenBank/DDBJ whole genome shotgun (WGS) entry which is preliminary data.</text>
</comment>
<keyword evidence="1" id="KW-0812">Transmembrane</keyword>
<feature type="transmembrane region" description="Helical" evidence="1">
    <location>
        <begin position="25"/>
        <end position="46"/>
    </location>
</feature>
<dbReference type="AlphaFoldDB" id="A0AAV7YWQ6"/>
<keyword evidence="2" id="KW-0418">Kinase</keyword>
<keyword evidence="2" id="KW-0808">Transferase</keyword>
<evidence type="ECO:0000256" key="1">
    <source>
        <dbReference type="SAM" id="Phobius"/>
    </source>
</evidence>
<dbReference type="GO" id="GO:0016301">
    <property type="term" value="F:kinase activity"/>
    <property type="evidence" value="ECO:0007669"/>
    <property type="project" value="UniProtKB-KW"/>
</dbReference>
<keyword evidence="1" id="KW-1133">Transmembrane helix</keyword>
<protein>
    <submittedName>
        <fullName evidence="2">Hybrid signal transduction histidine kinase m</fullName>
    </submittedName>
</protein>